<protein>
    <recommendedName>
        <fullName evidence="3">DUF429 domain-containing protein</fullName>
    </recommendedName>
</protein>
<dbReference type="EMBL" id="JASVWF010000006">
    <property type="protein sequence ID" value="MDL5158961.1"/>
    <property type="molecule type" value="Genomic_DNA"/>
</dbReference>
<keyword evidence="2" id="KW-1185">Reference proteome</keyword>
<dbReference type="Proteomes" id="UP001231924">
    <property type="component" value="Unassembled WGS sequence"/>
</dbReference>
<sequence>MIRRYDRGEYTQVGIDVGDDSFVSCRTGSGLLRAGEGGGVRLDRFDDVTERPLFRAAVLLEEDEKKLALERCLAWVDHSGFSFPKLLQSTVAVDACRPEAEFDDDARSILLGTAFAAAESWRHGSDRPAFTAAEMIVEAYGRPVPTAHLAPPSPSGAPRDILVHAASLGGEVIEQWEPDERGRTMASLVAAVTRYDPDFFAGALRSVWGWLRTTGHRMDDLLPTARDNWPQNLPSALVTPRMLLRCDWVGEPAPV</sequence>
<comment type="caution">
    <text evidence="1">The sequence shown here is derived from an EMBL/GenBank/DDBJ whole genome shotgun (WGS) entry which is preliminary data.</text>
</comment>
<accession>A0ABT7ME68</accession>
<gene>
    <name evidence="1" type="ORF">QRT03_23540</name>
</gene>
<organism evidence="1 2">
    <name type="scientific">Actinomycetospora termitidis</name>
    <dbReference type="NCBI Taxonomy" id="3053470"/>
    <lineage>
        <taxon>Bacteria</taxon>
        <taxon>Bacillati</taxon>
        <taxon>Actinomycetota</taxon>
        <taxon>Actinomycetes</taxon>
        <taxon>Pseudonocardiales</taxon>
        <taxon>Pseudonocardiaceae</taxon>
        <taxon>Actinomycetospora</taxon>
    </lineage>
</organism>
<proteinExistence type="predicted"/>
<evidence type="ECO:0000313" key="2">
    <source>
        <dbReference type="Proteomes" id="UP001231924"/>
    </source>
</evidence>
<evidence type="ECO:0000313" key="1">
    <source>
        <dbReference type="EMBL" id="MDL5158961.1"/>
    </source>
</evidence>
<dbReference type="RefSeq" id="WP_286055524.1">
    <property type="nucleotide sequence ID" value="NZ_JASVWF010000006.1"/>
</dbReference>
<reference evidence="1 2" key="1">
    <citation type="submission" date="2023-06" db="EMBL/GenBank/DDBJ databases">
        <title>Actinomycetospora Odt1-22.</title>
        <authorList>
            <person name="Supong K."/>
        </authorList>
    </citation>
    <scope>NUCLEOTIDE SEQUENCE [LARGE SCALE GENOMIC DNA]</scope>
    <source>
        <strain evidence="1 2">Odt1-22</strain>
    </source>
</reference>
<name>A0ABT7ME68_9PSEU</name>
<evidence type="ECO:0008006" key="3">
    <source>
        <dbReference type="Google" id="ProtNLM"/>
    </source>
</evidence>